<comment type="caution">
    <text evidence="1">The sequence shown here is derived from an EMBL/GenBank/DDBJ whole genome shotgun (WGS) entry which is preliminary data.</text>
</comment>
<dbReference type="PATRIC" id="fig|1348973.3.peg.4391"/>
<organism evidence="1 2">
    <name type="scientific">Schinkia azotoformans MEV2011</name>
    <dbReference type="NCBI Taxonomy" id="1348973"/>
    <lineage>
        <taxon>Bacteria</taxon>
        <taxon>Bacillati</taxon>
        <taxon>Bacillota</taxon>
        <taxon>Bacilli</taxon>
        <taxon>Bacillales</taxon>
        <taxon>Bacillaceae</taxon>
        <taxon>Calidifontibacillus/Schinkia group</taxon>
        <taxon>Schinkia</taxon>
    </lineage>
</organism>
<reference evidence="1 2" key="1">
    <citation type="submission" date="2014-04" db="EMBL/GenBank/DDBJ databases">
        <title>Draft genome sequence of Bacillus azotoformans MEV2011, a (co-) denitrifying strain unable to grow in the presence of oxygen.</title>
        <authorList>
            <person name="Nielsen M."/>
            <person name="Schreiber L."/>
            <person name="Finster K."/>
            <person name="Schramm A."/>
        </authorList>
    </citation>
    <scope>NUCLEOTIDE SEQUENCE [LARGE SCALE GENOMIC DNA]</scope>
    <source>
        <strain evidence="1 2">MEV2011</strain>
    </source>
</reference>
<proteinExistence type="predicted"/>
<name>A0A072NFG5_SCHAZ</name>
<gene>
    <name evidence="1" type="ORF">M670_04523</name>
</gene>
<dbReference type="OrthoDB" id="9974912at2"/>
<dbReference type="RefSeq" id="WP_035198502.1">
    <property type="nucleotide sequence ID" value="NZ_JJRY01000030.1"/>
</dbReference>
<dbReference type="AlphaFoldDB" id="A0A072NFG5"/>
<protein>
    <submittedName>
        <fullName evidence="1">Uncharacterized protein</fullName>
    </submittedName>
</protein>
<evidence type="ECO:0000313" key="1">
    <source>
        <dbReference type="EMBL" id="KEF36286.1"/>
    </source>
</evidence>
<sequence length="244" mass="28142">MSVEIKTEAVILNESIQFMKLGEVTHLATVPVITLSNARELTEYALLRQASARMYMDDPKDYIHEYAVIKDSNNLAAIISLGDKHNSRQYMNKEVIDFKQIKYSNASTGLQGYNFNNITYDYQSYQPQHRNVNSNIKLVSLELEGFRKVNYFAQLDAHVLVHLNNSSQTSNPINLVFLLTFSNGKTYRIPYTLTSADMQHFSSYKLLRSYCDLMKNCTLLFTERIETEMNQVQLDALEMAGFNW</sequence>
<evidence type="ECO:0000313" key="2">
    <source>
        <dbReference type="Proteomes" id="UP000027936"/>
    </source>
</evidence>
<accession>A0A072NFG5</accession>
<dbReference type="EMBL" id="JJRY01000030">
    <property type="protein sequence ID" value="KEF36286.1"/>
    <property type="molecule type" value="Genomic_DNA"/>
</dbReference>
<dbReference type="Proteomes" id="UP000027936">
    <property type="component" value="Unassembled WGS sequence"/>
</dbReference>